<name>A0A9D4B618_9SAUR</name>
<dbReference type="Proteomes" id="UP000827986">
    <property type="component" value="Unassembled WGS sequence"/>
</dbReference>
<sequence>MGKNNIEVKQHLEMVAQCRESGQRMQAHCLSWHNQNEFLKLCGEKVLNSILEEVRKARYFSIGVDGTPDVSHKEQLVFILRYVMQQNGNWDVHERFVKLVDFEKKTGADIAEQIKRFLKECDLELSWCRGQGYDNASNVSGKFQGVKTNILEENAQAYFSPCSAHTLNLCGTHAVETSVEVKTYFGNVQKLYKVFALSPARWKILQTIANISLHSVSKTRWSARVDAACSLIKNHTGVLESLIKIEEELHLPPEIQADVDCLIKWLKSFEFILLTTIWFKVLQCIDDKNKVL</sequence>
<dbReference type="EMBL" id="JAHDVG010000466">
    <property type="protein sequence ID" value="KAH1182683.1"/>
    <property type="molecule type" value="Genomic_DNA"/>
</dbReference>
<evidence type="ECO:0000313" key="2">
    <source>
        <dbReference type="EMBL" id="KAH1182683.1"/>
    </source>
</evidence>
<proteinExistence type="predicted"/>
<dbReference type="PANTHER" id="PTHR45749">
    <property type="match status" value="1"/>
</dbReference>
<feature type="domain" description="DUF4371" evidence="1">
    <location>
        <begin position="35"/>
        <end position="145"/>
    </location>
</feature>
<dbReference type="InterPro" id="IPR025398">
    <property type="entry name" value="DUF4371"/>
</dbReference>
<evidence type="ECO:0000313" key="3">
    <source>
        <dbReference type="Proteomes" id="UP000827986"/>
    </source>
</evidence>
<evidence type="ECO:0000259" key="1">
    <source>
        <dbReference type="Pfam" id="PF14291"/>
    </source>
</evidence>
<dbReference type="InterPro" id="IPR012337">
    <property type="entry name" value="RNaseH-like_sf"/>
</dbReference>
<dbReference type="AlphaFoldDB" id="A0A9D4B618"/>
<accession>A0A9D4B618</accession>
<reference evidence="2" key="1">
    <citation type="submission" date="2021-09" db="EMBL/GenBank/DDBJ databases">
        <title>The genome of Mauremys mutica provides insights into the evolution of semi-aquatic lifestyle.</title>
        <authorList>
            <person name="Gong S."/>
            <person name="Gao Y."/>
        </authorList>
    </citation>
    <scope>NUCLEOTIDE SEQUENCE</scope>
    <source>
        <strain evidence="2">MM-2020</strain>
        <tissue evidence="2">Muscle</tissue>
    </source>
</reference>
<organism evidence="2 3">
    <name type="scientific">Mauremys mutica</name>
    <name type="common">yellowpond turtle</name>
    <dbReference type="NCBI Taxonomy" id="74926"/>
    <lineage>
        <taxon>Eukaryota</taxon>
        <taxon>Metazoa</taxon>
        <taxon>Chordata</taxon>
        <taxon>Craniata</taxon>
        <taxon>Vertebrata</taxon>
        <taxon>Euteleostomi</taxon>
        <taxon>Archelosauria</taxon>
        <taxon>Testudinata</taxon>
        <taxon>Testudines</taxon>
        <taxon>Cryptodira</taxon>
        <taxon>Durocryptodira</taxon>
        <taxon>Testudinoidea</taxon>
        <taxon>Geoemydidae</taxon>
        <taxon>Geoemydinae</taxon>
        <taxon>Mauremys</taxon>
    </lineage>
</organism>
<dbReference type="PANTHER" id="PTHR45749:SF33">
    <property type="entry name" value="ZINC FINGER MYM-TYPE PROTEIN 1"/>
    <property type="match status" value="1"/>
</dbReference>
<gene>
    <name evidence="2" type="ORF">KIL84_004175</name>
</gene>
<comment type="caution">
    <text evidence="2">The sequence shown here is derived from an EMBL/GenBank/DDBJ whole genome shotgun (WGS) entry which is preliminary data.</text>
</comment>
<keyword evidence="3" id="KW-1185">Reference proteome</keyword>
<protein>
    <recommendedName>
        <fullName evidence="1">DUF4371 domain-containing protein</fullName>
    </recommendedName>
</protein>
<dbReference type="Pfam" id="PF14291">
    <property type="entry name" value="DUF4371"/>
    <property type="match status" value="1"/>
</dbReference>
<dbReference type="SUPFAM" id="SSF53098">
    <property type="entry name" value="Ribonuclease H-like"/>
    <property type="match status" value="1"/>
</dbReference>